<dbReference type="GO" id="GO:0022625">
    <property type="term" value="C:cytosolic large ribosomal subunit"/>
    <property type="evidence" value="ECO:0007669"/>
    <property type="project" value="TreeGrafter"/>
</dbReference>
<feature type="domain" description="Large ribosomal subunit protein bL12 C-terminal" evidence="5">
    <location>
        <begin position="62"/>
        <end position="127"/>
    </location>
</feature>
<organism evidence="7 8">
    <name type="scientific">Mycoplasma haematolamae (strain Purdue)</name>
    <dbReference type="NCBI Taxonomy" id="1212765"/>
    <lineage>
        <taxon>Bacteria</taxon>
        <taxon>Bacillati</taxon>
        <taxon>Mycoplasmatota</taxon>
        <taxon>Mollicutes</taxon>
        <taxon>Mycoplasmataceae</taxon>
        <taxon>Mycoplasma</taxon>
    </lineage>
</organism>
<name>I7C5X1_MYCHA</name>
<dbReference type="Pfam" id="PF00542">
    <property type="entry name" value="Ribosomal_L12"/>
    <property type="match status" value="1"/>
</dbReference>
<dbReference type="PATRIC" id="fig|1212765.3.peg.369"/>
<comment type="function">
    <text evidence="4">Forms part of the ribosomal stalk which helps the ribosome interact with GTP-bound translation factors. Is thus essential for accurate translation.</text>
</comment>
<dbReference type="CDD" id="cd00387">
    <property type="entry name" value="Ribosomal_L7_L12"/>
    <property type="match status" value="1"/>
</dbReference>
<dbReference type="Gene3D" id="3.30.1390.10">
    <property type="match status" value="1"/>
</dbReference>
<evidence type="ECO:0000256" key="4">
    <source>
        <dbReference type="HAMAP-Rule" id="MF_00368"/>
    </source>
</evidence>
<dbReference type="Pfam" id="PF16320">
    <property type="entry name" value="Ribosomal_L12_N"/>
    <property type="match status" value="1"/>
</dbReference>
<dbReference type="NCBIfam" id="TIGR00855">
    <property type="entry name" value="L12"/>
    <property type="match status" value="1"/>
</dbReference>
<dbReference type="InterPro" id="IPR014719">
    <property type="entry name" value="Ribosomal_bL12_C/ClpS-like"/>
</dbReference>
<keyword evidence="8" id="KW-1185">Reference proteome</keyword>
<evidence type="ECO:0000259" key="5">
    <source>
        <dbReference type="Pfam" id="PF00542"/>
    </source>
</evidence>
<reference evidence="8" key="2">
    <citation type="submission" date="2012-07" db="EMBL/GenBank/DDBJ databases">
        <title>Complete genome sequence of 'Candidatus Mycoplasma haemolamae'.</title>
        <authorList>
            <person name="Guimaraes A.M.S."/>
            <person name="Toth B."/>
            <person name="Santos A.P."/>
            <person name="Nascimento N.C."/>
            <person name="Sojka J.E."/>
            <person name="Messick J.B."/>
        </authorList>
    </citation>
    <scope>NUCLEOTIDE SEQUENCE [LARGE SCALE GENOMIC DNA]</scope>
    <source>
        <strain evidence="8">Purdue</strain>
    </source>
</reference>
<comment type="subunit">
    <text evidence="4">Homodimer. Part of the ribosomal stalk of the 50S ribosomal subunit. Forms a multimeric L10(L12)X complex, where L10 forms an elongated spine to which 2 to 4 L12 dimers bind in a sequential fashion. Binds GTP-bound translation factors.</text>
</comment>
<dbReference type="HAMAP" id="MF_00368">
    <property type="entry name" value="Ribosomal_bL12"/>
    <property type="match status" value="1"/>
</dbReference>
<evidence type="ECO:0000256" key="1">
    <source>
        <dbReference type="ARBA" id="ARBA00007197"/>
    </source>
</evidence>
<dbReference type="GO" id="GO:0006412">
    <property type="term" value="P:translation"/>
    <property type="evidence" value="ECO:0007669"/>
    <property type="project" value="UniProtKB-UniRule"/>
</dbReference>
<dbReference type="HOGENOM" id="CLU_086499_3_2_14"/>
<dbReference type="AlphaFoldDB" id="I7C5X1"/>
<feature type="domain" description="Large ribosomal subunit protein bL12 oligomerization" evidence="6">
    <location>
        <begin position="8"/>
        <end position="50"/>
    </location>
</feature>
<keyword evidence="2 4" id="KW-0689">Ribosomal protein</keyword>
<dbReference type="InterPro" id="IPR013823">
    <property type="entry name" value="Ribosomal_bL12_C"/>
</dbReference>
<comment type="similarity">
    <text evidence="1 4">Belongs to the bacterial ribosomal protein bL12 family.</text>
</comment>
<dbReference type="InterPro" id="IPR008932">
    <property type="entry name" value="Ribosomal_bL12_oligo"/>
</dbReference>
<protein>
    <recommendedName>
        <fullName evidence="4">Large ribosomal subunit protein bL12</fullName>
    </recommendedName>
</protein>
<dbReference type="GO" id="GO:0003729">
    <property type="term" value="F:mRNA binding"/>
    <property type="evidence" value="ECO:0007669"/>
    <property type="project" value="TreeGrafter"/>
</dbReference>
<dbReference type="Proteomes" id="UP000006502">
    <property type="component" value="Chromosome"/>
</dbReference>
<accession>I7C5X1</accession>
<dbReference type="EMBL" id="CP003731">
    <property type="protein sequence ID" value="AFO51912.1"/>
    <property type="molecule type" value="Genomic_DNA"/>
</dbReference>
<evidence type="ECO:0000256" key="2">
    <source>
        <dbReference type="ARBA" id="ARBA00022980"/>
    </source>
</evidence>
<dbReference type="PANTHER" id="PTHR45987:SF4">
    <property type="entry name" value="LARGE RIBOSOMAL SUBUNIT PROTEIN BL12M"/>
    <property type="match status" value="1"/>
</dbReference>
<dbReference type="STRING" id="1212765.MHLP_01660"/>
<dbReference type="KEGG" id="mhl:MHLP_01660"/>
<proteinExistence type="inferred from homology"/>
<dbReference type="GO" id="GO:0003735">
    <property type="term" value="F:structural constituent of ribosome"/>
    <property type="evidence" value="ECO:0007669"/>
    <property type="project" value="InterPro"/>
</dbReference>
<sequence>MSSKLGSKEIIESIKSYSVVELNELVRELEQEFGVSAANFSAPAAGGQAAEDDSAQEAANKDLHLVSAGTNKIGVIKLVRELTALGLMEAKKIVDGTPALVKADIPSTQFEELKSKFEAVGASIEFKAPK</sequence>
<evidence type="ECO:0000256" key="3">
    <source>
        <dbReference type="ARBA" id="ARBA00023274"/>
    </source>
</evidence>
<evidence type="ECO:0000259" key="6">
    <source>
        <dbReference type="Pfam" id="PF16320"/>
    </source>
</evidence>
<dbReference type="Gene3D" id="1.20.5.710">
    <property type="entry name" value="Single helix bin"/>
    <property type="match status" value="1"/>
</dbReference>
<dbReference type="SUPFAM" id="SSF54736">
    <property type="entry name" value="ClpS-like"/>
    <property type="match status" value="1"/>
</dbReference>
<evidence type="ECO:0000313" key="8">
    <source>
        <dbReference type="Proteomes" id="UP000006502"/>
    </source>
</evidence>
<dbReference type="InterPro" id="IPR036235">
    <property type="entry name" value="Ribosomal_bL12_oligo_N_sf"/>
</dbReference>
<reference evidence="7 8" key="1">
    <citation type="journal article" date="2012" name="J. Bacteriol.">
        <title>Genome Sequence of "Candidatus Mycoplasma haemolamae" Strain Purdue, a Red Blood Cell Pathogen of Alpacas (Vicugna pacos) and Llamas (Lama glama).</title>
        <authorList>
            <person name="Guimaraes A.M."/>
            <person name="Toth B."/>
            <person name="Santos A.P."/>
            <person name="do Nascimento N.C."/>
            <person name="Kritchevsky J.E."/>
            <person name="Messick J.B."/>
        </authorList>
    </citation>
    <scope>NUCLEOTIDE SEQUENCE [LARGE SCALE GENOMIC DNA]</scope>
    <source>
        <strain evidence="7 8">Purdue</strain>
    </source>
</reference>
<keyword evidence="3 4" id="KW-0687">Ribonucleoprotein</keyword>
<dbReference type="PANTHER" id="PTHR45987">
    <property type="entry name" value="39S RIBOSOMAL PROTEIN L12"/>
    <property type="match status" value="1"/>
</dbReference>
<evidence type="ECO:0000313" key="7">
    <source>
        <dbReference type="EMBL" id="AFO51912.1"/>
    </source>
</evidence>
<gene>
    <name evidence="4" type="primary">rplL</name>
    <name evidence="7" type="ordered locus">MHLP_01660</name>
</gene>
<dbReference type="SUPFAM" id="SSF48300">
    <property type="entry name" value="Ribosomal protein L7/12, oligomerisation (N-terminal) domain"/>
    <property type="match status" value="1"/>
</dbReference>
<dbReference type="OrthoDB" id="9811748at2"/>
<dbReference type="InterPro" id="IPR000206">
    <property type="entry name" value="Ribosomal_bL12"/>
</dbReference>